<dbReference type="InterPro" id="IPR009057">
    <property type="entry name" value="Homeodomain-like_sf"/>
</dbReference>
<keyword evidence="3" id="KW-0804">Transcription</keyword>
<dbReference type="PROSITE" id="PS50977">
    <property type="entry name" value="HTH_TETR_2"/>
    <property type="match status" value="1"/>
</dbReference>
<dbReference type="Proteomes" id="UP001242288">
    <property type="component" value="Unassembled WGS sequence"/>
</dbReference>
<keyword evidence="8" id="KW-1185">Reference proteome</keyword>
<gene>
    <name evidence="7" type="ORF">NIE36_06225</name>
    <name evidence="6" type="ORF">OSB80_06235</name>
</gene>
<evidence type="ECO:0000256" key="3">
    <source>
        <dbReference type="ARBA" id="ARBA00023163"/>
    </source>
</evidence>
<dbReference type="GO" id="GO:0003677">
    <property type="term" value="F:DNA binding"/>
    <property type="evidence" value="ECO:0007669"/>
    <property type="project" value="UniProtKB-UniRule"/>
</dbReference>
<keyword evidence="2 4" id="KW-0238">DNA-binding</keyword>
<evidence type="ECO:0000256" key="4">
    <source>
        <dbReference type="PROSITE-ProRule" id="PRU00335"/>
    </source>
</evidence>
<dbReference type="EMBL" id="JAMXWF010000004">
    <property type="protein sequence ID" value="MDQ6406814.1"/>
    <property type="molecule type" value="Genomic_DNA"/>
</dbReference>
<sequence length="217" mass="23707">MVSKVREKIVSAALECFHELGFSACSVQDIVDRAGVPKGSFYNYFKAKELLAVEVLDIYTAGSRRELLSDISVAPVGRLRSHFEFLASRYAGFGYAKGCLIGNLAAECSDNMPLVRQALAESLTRWANTVAATIRAGQSDGSIVPGLDVDTTARFMINSWEGAVVRMKIAVNREPLDDFFAVIFPLLTRPTVEIEKAGTNRPVASRVQRQTTRGASQ</sequence>
<evidence type="ECO:0000256" key="1">
    <source>
        <dbReference type="ARBA" id="ARBA00023015"/>
    </source>
</evidence>
<dbReference type="PANTHER" id="PTHR47506">
    <property type="entry name" value="TRANSCRIPTIONAL REGULATORY PROTEIN"/>
    <property type="match status" value="1"/>
</dbReference>
<dbReference type="SUPFAM" id="SSF46689">
    <property type="entry name" value="Homeodomain-like"/>
    <property type="match status" value="1"/>
</dbReference>
<dbReference type="SUPFAM" id="SSF48498">
    <property type="entry name" value="Tetracyclin repressor-like, C-terminal domain"/>
    <property type="match status" value="1"/>
</dbReference>
<evidence type="ECO:0000313" key="9">
    <source>
        <dbReference type="Proteomes" id="UP001242288"/>
    </source>
</evidence>
<evidence type="ECO:0000256" key="2">
    <source>
        <dbReference type="ARBA" id="ARBA00023125"/>
    </source>
</evidence>
<comment type="caution">
    <text evidence="7">The sequence shown here is derived from an EMBL/GenBank/DDBJ whole genome shotgun (WGS) entry which is preliminary data.</text>
</comment>
<keyword evidence="1" id="KW-0805">Transcription regulation</keyword>
<evidence type="ECO:0000313" key="6">
    <source>
        <dbReference type="EMBL" id="MCX4144982.1"/>
    </source>
</evidence>
<dbReference type="InterPro" id="IPR001647">
    <property type="entry name" value="HTH_TetR"/>
</dbReference>
<dbReference type="Pfam" id="PF16925">
    <property type="entry name" value="TetR_C_13"/>
    <property type="match status" value="1"/>
</dbReference>
<feature type="DNA-binding region" description="H-T-H motif" evidence="4">
    <location>
        <begin position="26"/>
        <end position="45"/>
    </location>
</feature>
<dbReference type="PANTHER" id="PTHR47506:SF6">
    <property type="entry name" value="HTH-TYPE TRANSCRIPTIONAL REPRESSOR NEMR"/>
    <property type="match status" value="1"/>
</dbReference>
<dbReference type="Proteomes" id="UP001209412">
    <property type="component" value="Unassembled WGS sequence"/>
</dbReference>
<dbReference type="Pfam" id="PF00440">
    <property type="entry name" value="TetR_N"/>
    <property type="match status" value="1"/>
</dbReference>
<protein>
    <submittedName>
        <fullName evidence="6">TetR family transcriptional regulator C-terminal domain-containing protein</fullName>
    </submittedName>
    <submittedName>
        <fullName evidence="7">TetR/AcrR family transcriptional regulator</fullName>
    </submittedName>
</protein>
<proteinExistence type="predicted"/>
<evidence type="ECO:0000313" key="8">
    <source>
        <dbReference type="Proteomes" id="UP001209412"/>
    </source>
</evidence>
<feature type="domain" description="HTH tetR-type" evidence="5">
    <location>
        <begin position="3"/>
        <end position="63"/>
    </location>
</feature>
<dbReference type="EMBL" id="JAPKHW010000004">
    <property type="protein sequence ID" value="MCX4144982.1"/>
    <property type="molecule type" value="Genomic_DNA"/>
</dbReference>
<organism evidence="7 9">
    <name type="scientific">Paraburkholderia madseniana</name>
    <dbReference type="NCBI Taxonomy" id="2599607"/>
    <lineage>
        <taxon>Bacteria</taxon>
        <taxon>Pseudomonadati</taxon>
        <taxon>Pseudomonadota</taxon>
        <taxon>Betaproteobacteria</taxon>
        <taxon>Burkholderiales</taxon>
        <taxon>Burkholderiaceae</taxon>
        <taxon>Paraburkholderia</taxon>
    </lineage>
</organism>
<accession>A0AAP5BB16</accession>
<dbReference type="AlphaFoldDB" id="A0AAP5BB16"/>
<dbReference type="Gene3D" id="1.10.357.10">
    <property type="entry name" value="Tetracycline Repressor, domain 2"/>
    <property type="match status" value="1"/>
</dbReference>
<dbReference type="InterPro" id="IPR036271">
    <property type="entry name" value="Tet_transcr_reg_TetR-rel_C_sf"/>
</dbReference>
<dbReference type="InterPro" id="IPR011075">
    <property type="entry name" value="TetR_C"/>
</dbReference>
<name>A0AAP5BB16_9BURK</name>
<reference evidence="7" key="1">
    <citation type="submission" date="2022-06" db="EMBL/GenBank/DDBJ databases">
        <title>PHB producers.</title>
        <authorList>
            <person name="Besaury L."/>
        </authorList>
    </citation>
    <scope>NUCLEOTIDE SEQUENCE</scope>
    <source>
        <strain evidence="7 8">SEWS6</strain>
    </source>
</reference>
<dbReference type="RefSeq" id="WP_266257013.1">
    <property type="nucleotide sequence ID" value="NZ_JAMXWF010000004.1"/>
</dbReference>
<evidence type="ECO:0000313" key="7">
    <source>
        <dbReference type="EMBL" id="MDQ6406814.1"/>
    </source>
</evidence>
<dbReference type="PRINTS" id="PR00455">
    <property type="entry name" value="HTHTETR"/>
</dbReference>
<evidence type="ECO:0000259" key="5">
    <source>
        <dbReference type="PROSITE" id="PS50977"/>
    </source>
</evidence>